<organism evidence="1 2">
    <name type="scientific">Alistipes intestinihominis</name>
    <dbReference type="NCBI Taxonomy" id="3133172"/>
    <lineage>
        <taxon>Bacteria</taxon>
        <taxon>Pseudomonadati</taxon>
        <taxon>Bacteroidota</taxon>
        <taxon>Bacteroidia</taxon>
        <taxon>Bacteroidales</taxon>
        <taxon>Rikenellaceae</taxon>
        <taxon>Alistipes</taxon>
    </lineage>
</organism>
<dbReference type="Pfam" id="PF12771">
    <property type="entry name" value="SusD-like_2"/>
    <property type="match status" value="1"/>
</dbReference>
<evidence type="ECO:0000313" key="1">
    <source>
        <dbReference type="EMBL" id="MEQ2545686.1"/>
    </source>
</evidence>
<dbReference type="InterPro" id="IPR011990">
    <property type="entry name" value="TPR-like_helical_dom_sf"/>
</dbReference>
<gene>
    <name evidence="1" type="ORF">WMO46_12100</name>
</gene>
<keyword evidence="2" id="KW-1185">Reference proteome</keyword>
<dbReference type="InterPro" id="IPR041662">
    <property type="entry name" value="SusD-like_2"/>
</dbReference>
<dbReference type="PROSITE" id="PS51257">
    <property type="entry name" value="PROKAR_LIPOPROTEIN"/>
    <property type="match status" value="1"/>
</dbReference>
<dbReference type="Proteomes" id="UP001460202">
    <property type="component" value="Unassembled WGS sequence"/>
</dbReference>
<evidence type="ECO:0000313" key="2">
    <source>
        <dbReference type="Proteomes" id="UP001460202"/>
    </source>
</evidence>
<dbReference type="SUPFAM" id="SSF48452">
    <property type="entry name" value="TPR-like"/>
    <property type="match status" value="1"/>
</dbReference>
<keyword evidence="1" id="KW-0449">Lipoprotein</keyword>
<protein>
    <submittedName>
        <fullName evidence="1">SusD/RagB family nutrient-binding outer membrane lipoprotein</fullName>
    </submittedName>
</protein>
<accession>A0ABV1GZ36</accession>
<proteinExistence type="predicted"/>
<sequence>MKKLAYKFLIALTIGGTASGLQSCGDWLDINTNEYAATEVDPGYLFTNAALNYSMKRCGADQFLTLMYAAQTASEQTQWFNYIFGGEPYGIDAEYSSGNAWVGTYSSTGYNLQRAIGFAQEKGHVNAEAQCKILTANVFWETTMLFGDIPYSEAWHIDEIKEPKFDTQKEVLYALEELLDEALDQIDESDPNTISKYDLYYGGDMTKWRKLAKSIKLKIYMYLSNKEDVGAEIKALIEEGDLLSSSADDCKFPFYDSPGNRNPNAEFDNQNPGLLGWMYFGTPEIVDPMNATNDPRRPIYFYPNKEGLYVGIASTHEGSAMEAEDPSEITEARFNLDNLFKSDYPDVICSYPEVMFYVAEAYVRGLGVTKDLTKADEYFKKGLEASCTNVGVAAADAKTFADGVPALSTLGGDEKAIEAIAAQQRIEMMMRPLEAWSEQRRTDYPKLEVPEMIRTLYTDLISRWPYPSRESLVNDNVPQVDGIWTKMWFQK</sequence>
<name>A0ABV1GZ36_9BACT</name>
<reference evidence="1 2" key="1">
    <citation type="submission" date="2024-03" db="EMBL/GenBank/DDBJ databases">
        <title>Human intestinal bacterial collection.</title>
        <authorList>
            <person name="Pauvert C."/>
            <person name="Hitch T.C.A."/>
            <person name="Clavel T."/>
        </authorList>
    </citation>
    <scope>NUCLEOTIDE SEQUENCE [LARGE SCALE GENOMIC DNA]</scope>
    <source>
        <strain evidence="1 2">CLA-KB-H122</strain>
    </source>
</reference>
<comment type="caution">
    <text evidence="1">The sequence shown here is derived from an EMBL/GenBank/DDBJ whole genome shotgun (WGS) entry which is preliminary data.</text>
</comment>
<dbReference type="RefSeq" id="WP_195497365.1">
    <property type="nucleotide sequence ID" value="NZ_JBBMFL010000015.1"/>
</dbReference>
<dbReference type="EMBL" id="JBBMFL010000015">
    <property type="protein sequence ID" value="MEQ2545686.1"/>
    <property type="molecule type" value="Genomic_DNA"/>
</dbReference>
<dbReference type="Gene3D" id="1.25.40.390">
    <property type="match status" value="1"/>
</dbReference>